<dbReference type="Pfam" id="PF02613">
    <property type="entry name" value="Nitrate_red_del"/>
    <property type="match status" value="1"/>
</dbReference>
<dbReference type="AlphaFoldDB" id="A0A286G5Z4"/>
<dbReference type="InterPro" id="IPR020945">
    <property type="entry name" value="DMSO/NO3_reduct_chaperone"/>
</dbReference>
<sequence length="205" mass="21978">MTAAAGLSTVAEEDALRAHFYALLSSLTLAPPPAERLRDLGQLAGDETELGQALAALGAAAREADTAALTEEHTAVFVGITRGEVVPYASYYLTGFLNEKPLAEVRQTLAALGVERSSGRPEPEDHVGILFEVMYGLILGRIGDGSLTAQKTFFDTHVDPWAETLFRDIEQAPSARFYRPVGTIGRLFLAIERESLGMVGEKGEG</sequence>
<dbReference type="Proteomes" id="UP000219621">
    <property type="component" value="Unassembled WGS sequence"/>
</dbReference>
<keyword evidence="1" id="KW-0143">Chaperone</keyword>
<dbReference type="InterPro" id="IPR050289">
    <property type="entry name" value="TorD/DmsD_chaperones"/>
</dbReference>
<name>A0A286G5Z4_9PROT</name>
<proteinExistence type="predicted"/>
<dbReference type="InterPro" id="IPR036411">
    <property type="entry name" value="TorD-like_sf"/>
</dbReference>
<dbReference type="PANTHER" id="PTHR34227">
    <property type="entry name" value="CHAPERONE PROTEIN YCDY"/>
    <property type="match status" value="1"/>
</dbReference>
<keyword evidence="3" id="KW-1185">Reference proteome</keyword>
<evidence type="ECO:0000313" key="3">
    <source>
        <dbReference type="Proteomes" id="UP000219621"/>
    </source>
</evidence>
<dbReference type="EMBL" id="OCNJ01000001">
    <property type="protein sequence ID" value="SOD90902.1"/>
    <property type="molecule type" value="Genomic_DNA"/>
</dbReference>
<dbReference type="OrthoDB" id="8526323at2"/>
<dbReference type="Gene3D" id="1.10.3480.10">
    <property type="entry name" value="TorD-like"/>
    <property type="match status" value="1"/>
</dbReference>
<dbReference type="PANTHER" id="PTHR34227:SF1">
    <property type="entry name" value="DIMETHYL SULFOXIDE REDUCTASE CHAPERONE-RELATED"/>
    <property type="match status" value="1"/>
</dbReference>
<gene>
    <name evidence="2" type="ORF">SAMN05421508_101710</name>
</gene>
<protein>
    <submittedName>
        <fullName evidence="2">Chaperone TorD involved in molybdoenzyme TorA maturation</fullName>
    </submittedName>
</protein>
<organism evidence="2 3">
    <name type="scientific">Caenispirillum bisanense</name>
    <dbReference type="NCBI Taxonomy" id="414052"/>
    <lineage>
        <taxon>Bacteria</taxon>
        <taxon>Pseudomonadati</taxon>
        <taxon>Pseudomonadota</taxon>
        <taxon>Alphaproteobacteria</taxon>
        <taxon>Rhodospirillales</taxon>
        <taxon>Novispirillaceae</taxon>
        <taxon>Caenispirillum</taxon>
    </lineage>
</organism>
<evidence type="ECO:0000313" key="2">
    <source>
        <dbReference type="EMBL" id="SOD90902.1"/>
    </source>
</evidence>
<dbReference type="RefSeq" id="WP_097277573.1">
    <property type="nucleotide sequence ID" value="NZ_OCNJ01000001.1"/>
</dbReference>
<reference evidence="2 3" key="1">
    <citation type="submission" date="2017-09" db="EMBL/GenBank/DDBJ databases">
        <authorList>
            <person name="Ehlers B."/>
            <person name="Leendertz F.H."/>
        </authorList>
    </citation>
    <scope>NUCLEOTIDE SEQUENCE [LARGE SCALE GENOMIC DNA]</scope>
    <source>
        <strain evidence="2 3">USBA 140</strain>
    </source>
</reference>
<dbReference type="SUPFAM" id="SSF89155">
    <property type="entry name" value="TorD-like"/>
    <property type="match status" value="1"/>
</dbReference>
<accession>A0A286G5Z4</accession>
<evidence type="ECO:0000256" key="1">
    <source>
        <dbReference type="ARBA" id="ARBA00023186"/>
    </source>
</evidence>